<dbReference type="Proteomes" id="UP000054342">
    <property type="component" value="Unassembled WGS sequence"/>
</dbReference>
<dbReference type="STRING" id="348802.A0A0D2CRT8"/>
<organism evidence="3 4">
    <name type="scientific">Exophiala xenobiotica</name>
    <dbReference type="NCBI Taxonomy" id="348802"/>
    <lineage>
        <taxon>Eukaryota</taxon>
        <taxon>Fungi</taxon>
        <taxon>Dikarya</taxon>
        <taxon>Ascomycota</taxon>
        <taxon>Pezizomycotina</taxon>
        <taxon>Eurotiomycetes</taxon>
        <taxon>Chaetothyriomycetidae</taxon>
        <taxon>Chaetothyriales</taxon>
        <taxon>Herpotrichiellaceae</taxon>
        <taxon>Exophiala</taxon>
    </lineage>
</organism>
<dbReference type="GeneID" id="25330249"/>
<reference evidence="3 4" key="1">
    <citation type="submission" date="2015-01" db="EMBL/GenBank/DDBJ databases">
        <title>The Genome Sequence of Exophiala xenobiotica CBS118157.</title>
        <authorList>
            <consortium name="The Broad Institute Genomics Platform"/>
            <person name="Cuomo C."/>
            <person name="de Hoog S."/>
            <person name="Gorbushina A."/>
            <person name="Stielow B."/>
            <person name="Teixiera M."/>
            <person name="Abouelleil A."/>
            <person name="Chapman S.B."/>
            <person name="Priest M."/>
            <person name="Young S.K."/>
            <person name="Wortman J."/>
            <person name="Nusbaum C."/>
            <person name="Birren B."/>
        </authorList>
    </citation>
    <scope>NUCLEOTIDE SEQUENCE [LARGE SCALE GENOMIC DNA]</scope>
    <source>
        <strain evidence="3 4">CBS 118157</strain>
    </source>
</reference>
<gene>
    <name evidence="3" type="ORF">PV05_08341</name>
</gene>
<feature type="compositionally biased region" description="Basic and acidic residues" evidence="1">
    <location>
        <begin position="265"/>
        <end position="279"/>
    </location>
</feature>
<dbReference type="AlphaFoldDB" id="A0A0D2CRT8"/>
<feature type="domain" description="DUF7918" evidence="2">
    <location>
        <begin position="7"/>
        <end position="233"/>
    </location>
</feature>
<dbReference type="Pfam" id="PF25534">
    <property type="entry name" value="DUF7918"/>
    <property type="match status" value="1"/>
</dbReference>
<protein>
    <recommendedName>
        <fullName evidence="2">DUF7918 domain-containing protein</fullName>
    </recommendedName>
</protein>
<proteinExistence type="predicted"/>
<dbReference type="HOGENOM" id="CLU_070614_1_0_1"/>
<accession>A0A0D2CRT8</accession>
<evidence type="ECO:0000256" key="1">
    <source>
        <dbReference type="SAM" id="MobiDB-lite"/>
    </source>
</evidence>
<dbReference type="OrthoDB" id="4120708at2759"/>
<dbReference type="PANTHER" id="PTHR36223:SF1">
    <property type="entry name" value="TRANSCRIPTION ELONGATION FACTOR EAF N-TERMINAL DOMAIN-CONTAINING PROTEIN"/>
    <property type="match status" value="1"/>
</dbReference>
<name>A0A0D2CRT8_9EURO</name>
<dbReference type="RefSeq" id="XP_013313301.1">
    <property type="nucleotide sequence ID" value="XM_013457847.1"/>
</dbReference>
<dbReference type="PANTHER" id="PTHR36223">
    <property type="entry name" value="BETA-LACTAMASE-TYPE TRANSPEPTIDASE FOLD DOMAIN CONTAINING PROTEIN"/>
    <property type="match status" value="1"/>
</dbReference>
<evidence type="ECO:0000313" key="4">
    <source>
        <dbReference type="Proteomes" id="UP000054342"/>
    </source>
</evidence>
<evidence type="ECO:0000313" key="3">
    <source>
        <dbReference type="EMBL" id="KIW52717.1"/>
    </source>
</evidence>
<keyword evidence="4" id="KW-1185">Reference proteome</keyword>
<feature type="region of interest" description="Disordered" evidence="1">
    <location>
        <begin position="265"/>
        <end position="315"/>
    </location>
</feature>
<dbReference type="InterPro" id="IPR057678">
    <property type="entry name" value="DUF7918"/>
</dbReference>
<evidence type="ECO:0000259" key="2">
    <source>
        <dbReference type="Pfam" id="PF25534"/>
    </source>
</evidence>
<dbReference type="EMBL" id="KN847321">
    <property type="protein sequence ID" value="KIW52717.1"/>
    <property type="molecule type" value="Genomic_DNA"/>
</dbReference>
<sequence length="335" mass="38071">MAILGECEVQIIVDGTPAKEYDDNEEEVTDNDKTVTKYVEAAAGSHFAVKSDLQASYNFTQGEDSVTTYVEVDGHHVTSGLLLRGRFLNQRARGYTPSILIAGHIASENGAATLYQFQFSDLETRDLEKADDLDKYKEKYGQLGTIVVRVWREQTLGRRDLDAHKARDTESIPEKALKGRPLDVATRMVRSRQNVDDYMSFQTRALDKQALATFVFKYRTKRALQSLLIIERSPTPVPVDERPLDELSREELQDLVRRQREEQAIKKQENGGIKREHSETVTVDSRPLKSSKGVHGQTIYHIDSDDEERTPTRDEVEVVENDVTETNEDIEVVQL</sequence>